<dbReference type="EMBL" id="JARCJK010000005">
    <property type="protein sequence ID" value="MDE4166505.1"/>
    <property type="molecule type" value="Genomic_DNA"/>
</dbReference>
<dbReference type="InterPro" id="IPR050966">
    <property type="entry name" value="Glutamyl_endopeptidase"/>
</dbReference>
<keyword evidence="1 2" id="KW-0732">Signal</keyword>
<feature type="domain" description="Peptidase S1" evidence="3">
    <location>
        <begin position="16"/>
        <end position="233"/>
    </location>
</feature>
<dbReference type="SMART" id="SM00020">
    <property type="entry name" value="Tryp_SPc"/>
    <property type="match status" value="1"/>
</dbReference>
<name>A0A1B0ZVB9_9RHOB</name>
<dbReference type="PROSITE" id="PS00134">
    <property type="entry name" value="TRYPSIN_HIS"/>
    <property type="match status" value="1"/>
</dbReference>
<evidence type="ECO:0000313" key="5">
    <source>
        <dbReference type="EMBL" id="MDE4166505.1"/>
    </source>
</evidence>
<dbReference type="PATRIC" id="fig|60890.4.peg.3162"/>
<dbReference type="OrthoDB" id="267336at2"/>
<dbReference type="SUPFAM" id="SSF50494">
    <property type="entry name" value="Trypsin-like serine proteases"/>
    <property type="match status" value="1"/>
</dbReference>
<dbReference type="GO" id="GO:0006508">
    <property type="term" value="P:proteolysis"/>
    <property type="evidence" value="ECO:0007669"/>
    <property type="project" value="InterPro"/>
</dbReference>
<dbReference type="PRINTS" id="PR00722">
    <property type="entry name" value="CHYMOTRYPSIN"/>
</dbReference>
<reference evidence="4 6" key="1">
    <citation type="submission" date="2016-04" db="EMBL/GenBank/DDBJ databases">
        <authorList>
            <person name="Evans L.H."/>
            <person name="Alamgir A."/>
            <person name="Owens N."/>
            <person name="Weber N.D."/>
            <person name="Virtaneva K."/>
            <person name="Barbian K."/>
            <person name="Babar A."/>
            <person name="Rosenke K."/>
        </authorList>
    </citation>
    <scope>NUCLEOTIDE SEQUENCE [LARGE SCALE GENOMIC DNA]</scope>
    <source>
        <strain evidence="4 6">JL2886</strain>
    </source>
</reference>
<dbReference type="EMBL" id="CP015124">
    <property type="protein sequence ID" value="ANP38126.1"/>
    <property type="molecule type" value="Genomic_DNA"/>
</dbReference>
<evidence type="ECO:0000259" key="3">
    <source>
        <dbReference type="PROSITE" id="PS50240"/>
    </source>
</evidence>
<dbReference type="PANTHER" id="PTHR15462">
    <property type="entry name" value="SERINE PROTEASE"/>
    <property type="match status" value="1"/>
</dbReference>
<dbReference type="InterPro" id="IPR009003">
    <property type="entry name" value="Peptidase_S1_PA"/>
</dbReference>
<sequence>MRLRAAIAAVCLSFGLSGGAEADELRPSVNSMPGWEAVGRLNIAGRNMCTGSLIANNLVLTAAHCLFDPSTGRRVDPRTIKFEAGLNGQRVKASRTVTKAVLHPGYRTGNGGVAQIGSDLAVLRLNSPISAREIRPLDLSWHADRGDVVGVLSYSHTRATRPNLERGCQVLAKQHQTLVMSCRVDYGASGSPVFEVTAGHAPRLVSVISSKAAIGSRRVSLGSVLDGTLRTLMQRAG</sequence>
<dbReference type="PANTHER" id="PTHR15462:SF8">
    <property type="entry name" value="SERINE PROTEASE"/>
    <property type="match status" value="1"/>
</dbReference>
<dbReference type="InterPro" id="IPR001254">
    <property type="entry name" value="Trypsin_dom"/>
</dbReference>
<evidence type="ECO:0000313" key="6">
    <source>
        <dbReference type="Proteomes" id="UP000092565"/>
    </source>
</evidence>
<evidence type="ECO:0000313" key="7">
    <source>
        <dbReference type="Proteomes" id="UP001218364"/>
    </source>
</evidence>
<dbReference type="InterPro" id="IPR043504">
    <property type="entry name" value="Peptidase_S1_PA_chymotrypsin"/>
</dbReference>
<organism evidence="4 6">
    <name type="scientific">Phaeobacter gallaeciensis</name>
    <dbReference type="NCBI Taxonomy" id="60890"/>
    <lineage>
        <taxon>Bacteria</taxon>
        <taxon>Pseudomonadati</taxon>
        <taxon>Pseudomonadota</taxon>
        <taxon>Alphaproteobacteria</taxon>
        <taxon>Rhodobacterales</taxon>
        <taxon>Roseobacteraceae</taxon>
        <taxon>Phaeobacter</taxon>
    </lineage>
</organism>
<feature type="signal peptide" evidence="2">
    <location>
        <begin position="1"/>
        <end position="22"/>
    </location>
</feature>
<dbReference type="InterPro" id="IPR018114">
    <property type="entry name" value="TRYPSIN_HIS"/>
</dbReference>
<gene>
    <name evidence="4" type="ORF">JL2886_03246</name>
    <name evidence="5" type="ORF">PXK24_12440</name>
</gene>
<dbReference type="RefSeq" id="WP_082996173.1">
    <property type="nucleotide sequence ID" value="NZ_CP015124.1"/>
</dbReference>
<evidence type="ECO:0000256" key="2">
    <source>
        <dbReference type="SAM" id="SignalP"/>
    </source>
</evidence>
<dbReference type="Pfam" id="PF00089">
    <property type="entry name" value="Trypsin"/>
    <property type="match status" value="1"/>
</dbReference>
<feature type="chain" id="PRO_5008518133" evidence="2">
    <location>
        <begin position="23"/>
        <end position="237"/>
    </location>
</feature>
<dbReference type="PROSITE" id="PS50240">
    <property type="entry name" value="TRYPSIN_DOM"/>
    <property type="match status" value="1"/>
</dbReference>
<dbReference type="EC" id="3.4.21.-" evidence="5"/>
<dbReference type="Proteomes" id="UP001218364">
    <property type="component" value="Unassembled WGS sequence"/>
</dbReference>
<proteinExistence type="predicted"/>
<keyword evidence="5" id="KW-0378">Hydrolase</keyword>
<dbReference type="InterPro" id="IPR001314">
    <property type="entry name" value="Peptidase_S1A"/>
</dbReference>
<keyword evidence="6" id="KW-1185">Reference proteome</keyword>
<protein>
    <submittedName>
        <fullName evidence="4 5">Trypsin</fullName>
        <ecNumber evidence="5">3.4.21.-</ecNumber>
    </submittedName>
</protein>
<evidence type="ECO:0000313" key="4">
    <source>
        <dbReference type="EMBL" id="ANP38126.1"/>
    </source>
</evidence>
<dbReference type="AlphaFoldDB" id="A0A1B0ZVB9"/>
<dbReference type="Gene3D" id="2.40.10.10">
    <property type="entry name" value="Trypsin-like serine proteases"/>
    <property type="match status" value="2"/>
</dbReference>
<dbReference type="GO" id="GO:0004252">
    <property type="term" value="F:serine-type endopeptidase activity"/>
    <property type="evidence" value="ECO:0007669"/>
    <property type="project" value="InterPro"/>
</dbReference>
<dbReference type="Proteomes" id="UP000092565">
    <property type="component" value="Chromosome"/>
</dbReference>
<reference evidence="5 7" key="2">
    <citation type="submission" date="2023-02" db="EMBL/GenBank/DDBJ databases">
        <title>Population genomics of bacteria associated with diatom.</title>
        <authorList>
            <person name="Xie J."/>
            <person name="Wang H."/>
        </authorList>
    </citation>
    <scope>NUCLEOTIDE SEQUENCE [LARGE SCALE GENOMIC DNA]</scope>
    <source>
        <strain evidence="5 7">PT47_8</strain>
    </source>
</reference>
<evidence type="ECO:0000256" key="1">
    <source>
        <dbReference type="ARBA" id="ARBA00022729"/>
    </source>
</evidence>
<accession>A0A1B0ZVB9</accession>